<feature type="compositionally biased region" description="Low complexity" evidence="1">
    <location>
        <begin position="44"/>
        <end position="56"/>
    </location>
</feature>
<feature type="compositionally biased region" description="Polar residues" evidence="1">
    <location>
        <begin position="57"/>
        <end position="74"/>
    </location>
</feature>
<gene>
    <name evidence="2" type="ORF">KCV03_g2413</name>
</gene>
<proteinExistence type="predicted"/>
<dbReference type="Proteomes" id="UP000767238">
    <property type="component" value="Unassembled WGS sequence"/>
</dbReference>
<evidence type="ECO:0000256" key="1">
    <source>
        <dbReference type="SAM" id="MobiDB-lite"/>
    </source>
</evidence>
<dbReference type="EMBL" id="JAHFYH010000011">
    <property type="protein sequence ID" value="KAH0226925.1"/>
    <property type="molecule type" value="Genomic_DNA"/>
</dbReference>
<organism evidence="2 3">
    <name type="scientific">Aureobasidium melanogenum</name>
    <name type="common">Aureobasidium pullulans var. melanogenum</name>
    <dbReference type="NCBI Taxonomy" id="46634"/>
    <lineage>
        <taxon>Eukaryota</taxon>
        <taxon>Fungi</taxon>
        <taxon>Dikarya</taxon>
        <taxon>Ascomycota</taxon>
        <taxon>Pezizomycotina</taxon>
        <taxon>Dothideomycetes</taxon>
        <taxon>Dothideomycetidae</taxon>
        <taxon>Dothideales</taxon>
        <taxon>Saccotheciaceae</taxon>
        <taxon>Aureobasidium</taxon>
    </lineage>
</organism>
<reference evidence="2" key="2">
    <citation type="submission" date="2021-08" db="EMBL/GenBank/DDBJ databases">
        <authorList>
            <person name="Gostincar C."/>
            <person name="Sun X."/>
            <person name="Song Z."/>
            <person name="Gunde-Cimerman N."/>
        </authorList>
    </citation>
    <scope>NUCLEOTIDE SEQUENCE</scope>
    <source>
        <strain evidence="2">EXF-8016</strain>
    </source>
</reference>
<sequence>MKARFEQMNKTVNQLKETNEDNLEGLAHLNKQAQSVGKVHDDMTSSMISRRTSSPPDSTLSKLNSTLPTPEQTQASAQKGVLAAEAAALFIVALAIVDDEISPQYTRMTIMMKTIDTAKTKVTMAF</sequence>
<protein>
    <submittedName>
        <fullName evidence="2">Uncharacterized protein</fullName>
    </submittedName>
</protein>
<name>A0A9P8GKM7_AURME</name>
<feature type="region of interest" description="Disordered" evidence="1">
    <location>
        <begin position="33"/>
        <end position="74"/>
    </location>
</feature>
<reference evidence="2" key="1">
    <citation type="journal article" date="2021" name="J Fungi (Basel)">
        <title>Virulence traits and population genomics of the black yeast Aureobasidium melanogenum.</title>
        <authorList>
            <person name="Cernosa A."/>
            <person name="Sun X."/>
            <person name="Gostincar C."/>
            <person name="Fang C."/>
            <person name="Gunde-Cimerman N."/>
            <person name="Song Z."/>
        </authorList>
    </citation>
    <scope>NUCLEOTIDE SEQUENCE</scope>
    <source>
        <strain evidence="2">EXF-8016</strain>
    </source>
</reference>
<evidence type="ECO:0000313" key="2">
    <source>
        <dbReference type="EMBL" id="KAH0226925.1"/>
    </source>
</evidence>
<feature type="non-terminal residue" evidence="2">
    <location>
        <position position="1"/>
    </location>
</feature>
<accession>A0A9P8GKM7</accession>
<dbReference type="AlphaFoldDB" id="A0A9P8GKM7"/>
<dbReference type="OrthoDB" id="10443219at2759"/>
<comment type="caution">
    <text evidence="2">The sequence shown here is derived from an EMBL/GenBank/DDBJ whole genome shotgun (WGS) entry which is preliminary data.</text>
</comment>
<evidence type="ECO:0000313" key="3">
    <source>
        <dbReference type="Proteomes" id="UP000767238"/>
    </source>
</evidence>